<keyword evidence="1" id="KW-1133">Transmembrane helix</keyword>
<dbReference type="PIRSF" id="PIRSF038991">
    <property type="entry name" value="Protein_AbrB"/>
    <property type="match status" value="1"/>
</dbReference>
<dbReference type="NCBIfam" id="TIGR03082">
    <property type="entry name" value="Gneg_AbrB_dup"/>
    <property type="match status" value="1"/>
</dbReference>
<feature type="transmembrane region" description="Helical" evidence="1">
    <location>
        <begin position="167"/>
        <end position="185"/>
    </location>
</feature>
<evidence type="ECO:0000256" key="1">
    <source>
        <dbReference type="SAM" id="Phobius"/>
    </source>
</evidence>
<proteinExistence type="predicted"/>
<reference evidence="2 3" key="1">
    <citation type="submission" date="2023-07" db="EMBL/GenBank/DDBJ databases">
        <title>Genomic Encyclopedia of Type Strains, Phase IV (KMG-IV): sequencing the most valuable type-strain genomes for metagenomic binning, comparative biology and taxonomic classification.</title>
        <authorList>
            <person name="Goeker M."/>
        </authorList>
    </citation>
    <scope>NUCLEOTIDE SEQUENCE [LARGE SCALE GENOMIC DNA]</scope>
    <source>
        <strain evidence="2 3">DSM 17740</strain>
    </source>
</reference>
<dbReference type="EMBL" id="JAUSUQ010000009">
    <property type="protein sequence ID" value="MDQ0339824.1"/>
    <property type="molecule type" value="Genomic_DNA"/>
</dbReference>
<keyword evidence="1" id="KW-0472">Membrane</keyword>
<protein>
    <submittedName>
        <fullName evidence="2">Membrane AbrB-like protein</fullName>
    </submittedName>
</protein>
<feature type="transmembrane region" description="Helical" evidence="1">
    <location>
        <begin position="102"/>
        <end position="119"/>
    </location>
</feature>
<dbReference type="InterPro" id="IPR017516">
    <property type="entry name" value="AbrB_dup"/>
</dbReference>
<dbReference type="PANTHER" id="PTHR38457:SF1">
    <property type="entry name" value="REGULATOR ABRB-RELATED"/>
    <property type="match status" value="1"/>
</dbReference>
<dbReference type="Proteomes" id="UP001232445">
    <property type="component" value="Unassembled WGS sequence"/>
</dbReference>
<feature type="transmembrane region" description="Helical" evidence="1">
    <location>
        <begin position="64"/>
        <end position="82"/>
    </location>
</feature>
<feature type="transmembrane region" description="Helical" evidence="1">
    <location>
        <begin position="284"/>
        <end position="302"/>
    </location>
</feature>
<evidence type="ECO:0000313" key="3">
    <source>
        <dbReference type="Proteomes" id="UP001232445"/>
    </source>
</evidence>
<evidence type="ECO:0000313" key="2">
    <source>
        <dbReference type="EMBL" id="MDQ0339824.1"/>
    </source>
</evidence>
<dbReference type="InterPro" id="IPR007820">
    <property type="entry name" value="AbrB_fam"/>
</dbReference>
<feature type="transmembrane region" description="Helical" evidence="1">
    <location>
        <begin position="191"/>
        <end position="209"/>
    </location>
</feature>
<gene>
    <name evidence="2" type="ORF">J2S00_002617</name>
</gene>
<keyword evidence="3" id="KW-1185">Reference proteome</keyword>
<feature type="transmembrane region" description="Helical" evidence="1">
    <location>
        <begin position="6"/>
        <end position="25"/>
    </location>
</feature>
<sequence length="319" mass="34948">MYWPSGLRQTGLVILGYALGSYFTLDMVRQLLVHLPAMFISTVLLILFSVLLSLGLFRLTGEDWPSLLIGSIPGGLAQMVVLGEELEQINPIVVTMMQMIRILVVIFLVPGIIWVWSQYGGEVLLSTSDFRFGEQRAQAAPVFHYLLFLLAVIAGVAAAVKLSLPTAYLIGPSIATIIVILLGVPAPELPAPIFILSQLFIGTHLGLQIQPGKILERRKLGLYTLLSSLLLLVFTLLMAFVMSQVYDVSILSAYLSMAPGGIAEMGITAKEVGADLTLVTGYHLFRVFFILLVLAPLLKWWIPRFGRHSGKQGKSQVTL</sequence>
<feature type="transmembrane region" description="Helical" evidence="1">
    <location>
        <begin position="37"/>
        <end position="58"/>
    </location>
</feature>
<dbReference type="PANTHER" id="PTHR38457">
    <property type="entry name" value="REGULATOR ABRB-RELATED"/>
    <property type="match status" value="1"/>
</dbReference>
<dbReference type="Pfam" id="PF05145">
    <property type="entry name" value="AbrB"/>
    <property type="match status" value="1"/>
</dbReference>
<keyword evidence="1" id="KW-0812">Transmembrane</keyword>
<feature type="transmembrane region" description="Helical" evidence="1">
    <location>
        <begin position="139"/>
        <end position="160"/>
    </location>
</feature>
<organism evidence="2 3">
    <name type="scientific">Caldalkalibacillus uzonensis</name>
    <dbReference type="NCBI Taxonomy" id="353224"/>
    <lineage>
        <taxon>Bacteria</taxon>
        <taxon>Bacillati</taxon>
        <taxon>Bacillota</taxon>
        <taxon>Bacilli</taxon>
        <taxon>Bacillales</taxon>
        <taxon>Bacillaceae</taxon>
        <taxon>Caldalkalibacillus</taxon>
    </lineage>
</organism>
<name>A0ABU0CU03_9BACI</name>
<comment type="caution">
    <text evidence="2">The sequence shown here is derived from an EMBL/GenBank/DDBJ whole genome shotgun (WGS) entry which is preliminary data.</text>
</comment>
<accession>A0ABU0CU03</accession>
<feature type="transmembrane region" description="Helical" evidence="1">
    <location>
        <begin position="221"/>
        <end position="242"/>
    </location>
</feature>